<protein>
    <submittedName>
        <fullName evidence="2">Uncharacterized protein</fullName>
    </submittedName>
</protein>
<dbReference type="AlphaFoldDB" id="A0A8X6KL34"/>
<gene>
    <name evidence="2" type="ORF">NPIL_627831</name>
</gene>
<dbReference type="Proteomes" id="UP000887013">
    <property type="component" value="Unassembled WGS sequence"/>
</dbReference>
<organism evidence="2 3">
    <name type="scientific">Nephila pilipes</name>
    <name type="common">Giant wood spider</name>
    <name type="synonym">Nephila maculata</name>
    <dbReference type="NCBI Taxonomy" id="299642"/>
    <lineage>
        <taxon>Eukaryota</taxon>
        <taxon>Metazoa</taxon>
        <taxon>Ecdysozoa</taxon>
        <taxon>Arthropoda</taxon>
        <taxon>Chelicerata</taxon>
        <taxon>Arachnida</taxon>
        <taxon>Araneae</taxon>
        <taxon>Araneomorphae</taxon>
        <taxon>Entelegynae</taxon>
        <taxon>Araneoidea</taxon>
        <taxon>Nephilidae</taxon>
        <taxon>Nephila</taxon>
    </lineage>
</organism>
<sequence>MPDSEFPKTKPSKKDYMKSTAPQYGILGRNRNERTRSDSKTNRGETASKKSDWKYEEIEKRTRFKSAEQQMEGKNLKWVRFEIRTHRSETILSWRILSQTQRTIQSRMNDSCSSNSPDAAKDFSCVTYVSVFCPFS</sequence>
<name>A0A8X6KL34_NEPPI</name>
<feature type="region of interest" description="Disordered" evidence="1">
    <location>
        <begin position="1"/>
        <end position="52"/>
    </location>
</feature>
<reference evidence="2" key="1">
    <citation type="submission" date="2020-08" db="EMBL/GenBank/DDBJ databases">
        <title>Multicomponent nature underlies the extraordinary mechanical properties of spider dragline silk.</title>
        <authorList>
            <person name="Kono N."/>
            <person name="Nakamura H."/>
            <person name="Mori M."/>
            <person name="Yoshida Y."/>
            <person name="Ohtoshi R."/>
            <person name="Malay A.D."/>
            <person name="Moran D.A.P."/>
            <person name="Tomita M."/>
            <person name="Numata K."/>
            <person name="Arakawa K."/>
        </authorList>
    </citation>
    <scope>NUCLEOTIDE SEQUENCE</scope>
</reference>
<feature type="compositionally biased region" description="Basic and acidic residues" evidence="1">
    <location>
        <begin position="30"/>
        <end position="52"/>
    </location>
</feature>
<evidence type="ECO:0000256" key="1">
    <source>
        <dbReference type="SAM" id="MobiDB-lite"/>
    </source>
</evidence>
<keyword evidence="3" id="KW-1185">Reference proteome</keyword>
<evidence type="ECO:0000313" key="3">
    <source>
        <dbReference type="Proteomes" id="UP000887013"/>
    </source>
</evidence>
<proteinExistence type="predicted"/>
<accession>A0A8X6KL34</accession>
<feature type="compositionally biased region" description="Basic and acidic residues" evidence="1">
    <location>
        <begin position="1"/>
        <end position="17"/>
    </location>
</feature>
<evidence type="ECO:0000313" key="2">
    <source>
        <dbReference type="EMBL" id="GFS56855.1"/>
    </source>
</evidence>
<comment type="caution">
    <text evidence="2">The sequence shown here is derived from an EMBL/GenBank/DDBJ whole genome shotgun (WGS) entry which is preliminary data.</text>
</comment>
<dbReference type="EMBL" id="BMAW01092767">
    <property type="protein sequence ID" value="GFS56855.1"/>
    <property type="molecule type" value="Genomic_DNA"/>
</dbReference>